<dbReference type="InterPro" id="IPR052701">
    <property type="entry name" value="GAG_Ulvan_Degrading_Sulfatases"/>
</dbReference>
<reference evidence="5" key="1">
    <citation type="journal article" date="2019" name="Int. J. Syst. Evol. Microbiol.">
        <title>The Global Catalogue of Microorganisms (GCM) 10K type strain sequencing project: providing services to taxonomists for standard genome sequencing and annotation.</title>
        <authorList>
            <consortium name="The Broad Institute Genomics Platform"/>
            <consortium name="The Broad Institute Genome Sequencing Center for Infectious Disease"/>
            <person name="Wu L."/>
            <person name="Ma J."/>
        </authorList>
    </citation>
    <scope>NUCLEOTIDE SEQUENCE [LARGE SCALE GENOMIC DNA]</scope>
    <source>
        <strain evidence="5">JCM 17927</strain>
    </source>
</reference>
<proteinExistence type="inferred from homology"/>
<dbReference type="InterPro" id="IPR024607">
    <property type="entry name" value="Sulfatase_CS"/>
</dbReference>
<comment type="caution">
    <text evidence="4">The sequence shown here is derived from an EMBL/GenBank/DDBJ whole genome shotgun (WGS) entry which is preliminary data.</text>
</comment>
<evidence type="ECO:0000259" key="3">
    <source>
        <dbReference type="Pfam" id="PF00884"/>
    </source>
</evidence>
<protein>
    <submittedName>
        <fullName evidence="4">Sulfatase</fullName>
    </submittedName>
</protein>
<keyword evidence="5" id="KW-1185">Reference proteome</keyword>
<feature type="domain" description="Sulfatase N-terminal" evidence="3">
    <location>
        <begin position="37"/>
        <end position="311"/>
    </location>
</feature>
<dbReference type="EMBL" id="BAABHD010000014">
    <property type="protein sequence ID" value="GAA4451329.1"/>
    <property type="molecule type" value="Genomic_DNA"/>
</dbReference>
<evidence type="ECO:0000256" key="1">
    <source>
        <dbReference type="ARBA" id="ARBA00008779"/>
    </source>
</evidence>
<evidence type="ECO:0000256" key="2">
    <source>
        <dbReference type="ARBA" id="ARBA00022801"/>
    </source>
</evidence>
<organism evidence="4 5">
    <name type="scientific">Nibrella saemangeumensis</name>
    <dbReference type="NCBI Taxonomy" id="1084526"/>
    <lineage>
        <taxon>Bacteria</taxon>
        <taxon>Pseudomonadati</taxon>
        <taxon>Bacteroidota</taxon>
        <taxon>Cytophagia</taxon>
        <taxon>Cytophagales</taxon>
        <taxon>Spirosomataceae</taxon>
        <taxon>Nibrella</taxon>
    </lineage>
</organism>
<dbReference type="CDD" id="cd16027">
    <property type="entry name" value="SGSH"/>
    <property type="match status" value="1"/>
</dbReference>
<name>A0ABP8MLF5_9BACT</name>
<dbReference type="PANTHER" id="PTHR43751:SF1">
    <property type="entry name" value="SULFATASE ATSG-RELATED"/>
    <property type="match status" value="1"/>
</dbReference>
<evidence type="ECO:0000313" key="4">
    <source>
        <dbReference type="EMBL" id="GAA4451329.1"/>
    </source>
</evidence>
<dbReference type="PANTHER" id="PTHR43751">
    <property type="entry name" value="SULFATASE"/>
    <property type="match status" value="1"/>
</dbReference>
<dbReference type="SUPFAM" id="SSF53649">
    <property type="entry name" value="Alkaline phosphatase-like"/>
    <property type="match status" value="1"/>
</dbReference>
<dbReference type="RefSeq" id="WP_345241814.1">
    <property type="nucleotide sequence ID" value="NZ_BAABHD010000014.1"/>
</dbReference>
<dbReference type="InterPro" id="IPR000917">
    <property type="entry name" value="Sulfatase_N"/>
</dbReference>
<dbReference type="PROSITE" id="PS00523">
    <property type="entry name" value="SULFATASE_1"/>
    <property type="match status" value="1"/>
</dbReference>
<gene>
    <name evidence="4" type="ORF">GCM10023189_13240</name>
</gene>
<dbReference type="Proteomes" id="UP001501175">
    <property type="component" value="Unassembled WGS sequence"/>
</dbReference>
<dbReference type="Pfam" id="PF00884">
    <property type="entry name" value="Sulfatase"/>
    <property type="match status" value="1"/>
</dbReference>
<accession>A0ABP8MLF5</accession>
<dbReference type="InterPro" id="IPR017850">
    <property type="entry name" value="Alkaline_phosphatase_core_sf"/>
</dbReference>
<evidence type="ECO:0000313" key="5">
    <source>
        <dbReference type="Proteomes" id="UP001501175"/>
    </source>
</evidence>
<sequence>MLFLFHRTITYLLLGTCLLAGWLLLTSHAGKAPPQRPDILFFFADDWGFPHAGIYGDRVAKTPHFDRLAQQGLLFTQAFCASPSCTPSRAAVLTGRYPHQLEAGANLWSYLPKKFSVYPDRLQATGYRTGYCEKGWGPGGGWLPGWKSHPDGYASNPAGERYKSFTDFLQQLPADQPFCFWYGTGEPHRPFTPGEGIQAGYRPEAVDLPPYLPDTPATRSDLLDYYHRIELMDKKLGEALDALAKSGRLDNTLIVVTSDNGHPFDRAKTNLYDAGTRVPMLVYWKGKVNAGRTDALVNLGQLAPTFLEAAGLQPQDLSFTSLMPLFKGNTPAPKAVYLEREVHYIPMGDSLPPDGRLSYPMRAVRTNDFLYIRNCRPDRYFAGEVFYRTGMQERQPASAQEKQLFTLAYGQRPAEELYDVRKDPHQLNNLAGNKAYARQLTQLRQQLNTWMKQTGDPRLVPTDNRFDEYPTYRLK</sequence>
<comment type="similarity">
    <text evidence="1">Belongs to the sulfatase family.</text>
</comment>
<dbReference type="Gene3D" id="3.40.720.10">
    <property type="entry name" value="Alkaline Phosphatase, subunit A"/>
    <property type="match status" value="1"/>
</dbReference>
<keyword evidence="2" id="KW-0378">Hydrolase</keyword>